<evidence type="ECO:0000313" key="3">
    <source>
        <dbReference type="EMBL" id="KDQ49420.1"/>
    </source>
</evidence>
<evidence type="ECO:0000259" key="2">
    <source>
        <dbReference type="Pfam" id="PF18803"/>
    </source>
</evidence>
<feature type="domain" description="CxC2-like cysteine cluster KDZ transposase-associated" evidence="2">
    <location>
        <begin position="106"/>
        <end position="185"/>
    </location>
</feature>
<feature type="compositionally biased region" description="Basic and acidic residues" evidence="1">
    <location>
        <begin position="55"/>
        <end position="65"/>
    </location>
</feature>
<dbReference type="InParanoid" id="A0A067P6K7"/>
<dbReference type="Pfam" id="PF18758">
    <property type="entry name" value="KDZ"/>
    <property type="match status" value="1"/>
</dbReference>
<keyword evidence="4" id="KW-1185">Reference proteome</keyword>
<accession>A0A067P6K7</accession>
<dbReference type="Proteomes" id="UP000027265">
    <property type="component" value="Unassembled WGS sequence"/>
</dbReference>
<dbReference type="InterPro" id="IPR040521">
    <property type="entry name" value="KDZ"/>
</dbReference>
<evidence type="ECO:0000256" key="1">
    <source>
        <dbReference type="SAM" id="MobiDB-lite"/>
    </source>
</evidence>
<dbReference type="EMBL" id="KL197785">
    <property type="protein sequence ID" value="KDQ49420.1"/>
    <property type="molecule type" value="Genomic_DNA"/>
</dbReference>
<sequence length="598" mass="66985">MSSPEPMQVDANADAKDEPPTDRDDLRSPRDVRQADTQCWGRKASVEEYQESSDGDIHDVDKWNAWEDDGSDEEEEEGDWKRIDELEKILSDSEHLSPPNIDGGEGRNMNIVDVTGVHPMVVHFCRCIARKADFEQLLDAGIYPSSMKQPRTAFTFAVLDNFHITNLEFKTNTREYYQMIRRATHPAFLHQTMKWNGFGHGPYKTPGPRELALWCAACPVPGINLPDNWKEDEQRKGYLYTRILNLDGNMKVEQMTQKYVDSTLTDGGGFMVTDRPYQDSIHNSVEIKEKATCNNLRAVSMGNMSSEGLQVTGIGAAACGRHGAFCPHLQWNMDYALVQAAWQTMGGRGGLSHLTSLYDINCQFAVNLLRRIAANRKHLSLAKGIEIVHGISLFHIHGHQDSCTPRYSPNYIPSAGQVDGEVIETLWAPLNWIASSCRNMGNNHRAETLDIHMNDSNWKKLLNIVLSLSKKYVKALGGVQMSAEAFENICKGASKKDIITWGRAEAAAQAGRLKDITKMDIYGPSIKDAPTKAELQIQLTVNKESGNGPIRGSASWISNGMRIQEVQLELAAEIRKLGCRPTAAKRNNIEDCRRRLRD</sequence>
<dbReference type="PANTHER" id="PTHR33096">
    <property type="entry name" value="CXC2 DOMAIN-CONTAINING PROTEIN"/>
    <property type="match status" value="1"/>
</dbReference>
<name>A0A067P6K7_9AGAM</name>
<dbReference type="InterPro" id="IPR041457">
    <property type="entry name" value="CxC2_KDZ-assoc"/>
</dbReference>
<feature type="region of interest" description="Disordered" evidence="1">
    <location>
        <begin position="1"/>
        <end position="79"/>
    </location>
</feature>
<dbReference type="OrthoDB" id="2804062at2759"/>
<proteinExistence type="predicted"/>
<reference evidence="4" key="1">
    <citation type="journal article" date="2014" name="Proc. Natl. Acad. Sci. U.S.A.">
        <title>Extensive sampling of basidiomycete genomes demonstrates inadequacy of the white-rot/brown-rot paradigm for wood decay fungi.</title>
        <authorList>
            <person name="Riley R."/>
            <person name="Salamov A.A."/>
            <person name="Brown D.W."/>
            <person name="Nagy L.G."/>
            <person name="Floudas D."/>
            <person name="Held B.W."/>
            <person name="Levasseur A."/>
            <person name="Lombard V."/>
            <person name="Morin E."/>
            <person name="Otillar R."/>
            <person name="Lindquist E.A."/>
            <person name="Sun H."/>
            <person name="LaButti K.M."/>
            <person name="Schmutz J."/>
            <person name="Jabbour D."/>
            <person name="Luo H."/>
            <person name="Baker S.E."/>
            <person name="Pisabarro A.G."/>
            <person name="Walton J.D."/>
            <person name="Blanchette R.A."/>
            <person name="Henrissat B."/>
            <person name="Martin F."/>
            <person name="Cullen D."/>
            <person name="Hibbett D.S."/>
            <person name="Grigoriev I.V."/>
        </authorList>
    </citation>
    <scope>NUCLEOTIDE SEQUENCE [LARGE SCALE GENOMIC DNA]</scope>
    <source>
        <strain evidence="4">MUCL 33604</strain>
    </source>
</reference>
<dbReference type="AlphaFoldDB" id="A0A067P6K7"/>
<feature type="compositionally biased region" description="Basic and acidic residues" evidence="1">
    <location>
        <begin position="13"/>
        <end position="34"/>
    </location>
</feature>
<protein>
    <recommendedName>
        <fullName evidence="2">CxC2-like cysteine cluster KDZ transposase-associated domain-containing protein</fullName>
    </recommendedName>
</protein>
<evidence type="ECO:0000313" key="4">
    <source>
        <dbReference type="Proteomes" id="UP000027265"/>
    </source>
</evidence>
<feature type="compositionally biased region" description="Acidic residues" evidence="1">
    <location>
        <begin position="66"/>
        <end position="78"/>
    </location>
</feature>
<organism evidence="3 4">
    <name type="scientific">Jaapia argillacea MUCL 33604</name>
    <dbReference type="NCBI Taxonomy" id="933084"/>
    <lineage>
        <taxon>Eukaryota</taxon>
        <taxon>Fungi</taxon>
        <taxon>Dikarya</taxon>
        <taxon>Basidiomycota</taxon>
        <taxon>Agaricomycotina</taxon>
        <taxon>Agaricomycetes</taxon>
        <taxon>Agaricomycetidae</taxon>
        <taxon>Jaapiales</taxon>
        <taxon>Jaapiaceae</taxon>
        <taxon>Jaapia</taxon>
    </lineage>
</organism>
<dbReference type="PANTHER" id="PTHR33096:SF1">
    <property type="entry name" value="CXC1-LIKE CYSTEINE CLUSTER ASSOCIATED WITH KDZ TRANSPOSASES DOMAIN-CONTAINING PROTEIN"/>
    <property type="match status" value="1"/>
</dbReference>
<gene>
    <name evidence="3" type="ORF">JAAARDRAFT_200858</name>
</gene>
<dbReference type="HOGENOM" id="CLU_003703_12_2_1"/>
<dbReference type="Pfam" id="PF18803">
    <property type="entry name" value="CxC2"/>
    <property type="match status" value="1"/>
</dbReference>